<reference evidence="1 2" key="1">
    <citation type="submission" date="2019-08" db="EMBL/GenBank/DDBJ databases">
        <authorList>
            <person name="Seo M.-J."/>
        </authorList>
    </citation>
    <scope>NUCLEOTIDE SEQUENCE [LARGE SCALE GENOMIC DNA]</scope>
    <source>
        <strain evidence="1 2">KIGAM108</strain>
    </source>
</reference>
<accession>A0A5D6V811</accession>
<sequence>MLILRAVSCCRVASLNELSLESVQSNKTEPSREYDYLIVGGGAAGLSLAYHISQAPALADKRVLLLEPEAKSQNDRTWSFWADAPTLFDGIVAHEWEQLAFRSPGFEQVFPLQNYRYKMIRGLDFYQFVQAALAGNSQFTRLQTTVEHLENTPDGARATTALGTFTARYAFDSRPPNLAQQKQPERYRYLLQHFVGWEVETEQDVFDPATVEFMDFRGEQRQEARFMYVLPFSPRRALVEYTLFSAAPLPKAEYEEALRNYLRDTLGVTEFRIEAVEIGAIPMTDHPLPARDGPHIINLGTRAGRAKPSTGYAFQRIQAHSTRLVEGLVATGQPPRDPTGDQWQFHMFDTLLLDIMQRQGEQTRAIFTELFQRNPVERIFRFLDERTSAWENFQIMNSVTPWPFLRSIWHVVRGRPGQR</sequence>
<dbReference type="EMBL" id="VTHL01000005">
    <property type="protein sequence ID" value="TYZ11345.1"/>
    <property type="molecule type" value="Genomic_DNA"/>
</dbReference>
<dbReference type="PANTHER" id="PTHR39757">
    <property type="match status" value="1"/>
</dbReference>
<proteinExistence type="predicted"/>
<keyword evidence="2" id="KW-1185">Reference proteome</keyword>
<evidence type="ECO:0000313" key="1">
    <source>
        <dbReference type="EMBL" id="TYZ11345.1"/>
    </source>
</evidence>
<dbReference type="PANTHER" id="PTHR39757:SF5">
    <property type="entry name" value="OS02G0190600 PROTEIN"/>
    <property type="match status" value="1"/>
</dbReference>
<gene>
    <name evidence="1" type="ORF">FY528_06505</name>
</gene>
<dbReference type="InterPro" id="IPR036188">
    <property type="entry name" value="FAD/NAD-bd_sf"/>
</dbReference>
<dbReference type="Pfam" id="PF05834">
    <property type="entry name" value="Lycopene_cycl"/>
    <property type="match status" value="1"/>
</dbReference>
<organism evidence="1 2">
    <name type="scientific">Hymenobacter lutimineralis</name>
    <dbReference type="NCBI Taxonomy" id="2606448"/>
    <lineage>
        <taxon>Bacteria</taxon>
        <taxon>Pseudomonadati</taxon>
        <taxon>Bacteroidota</taxon>
        <taxon>Cytophagia</taxon>
        <taxon>Cytophagales</taxon>
        <taxon>Hymenobacteraceae</taxon>
        <taxon>Hymenobacter</taxon>
    </lineage>
</organism>
<dbReference type="Proteomes" id="UP000322791">
    <property type="component" value="Unassembled WGS sequence"/>
</dbReference>
<protein>
    <submittedName>
        <fullName evidence="1">Lycopene cyclase</fullName>
    </submittedName>
</protein>
<evidence type="ECO:0000313" key="2">
    <source>
        <dbReference type="Proteomes" id="UP000322791"/>
    </source>
</evidence>
<dbReference type="SUPFAM" id="SSF51905">
    <property type="entry name" value="FAD/NAD(P)-binding domain"/>
    <property type="match status" value="1"/>
</dbReference>
<name>A0A5D6V811_9BACT</name>
<dbReference type="AlphaFoldDB" id="A0A5D6V811"/>
<dbReference type="Gene3D" id="3.50.50.60">
    <property type="entry name" value="FAD/NAD(P)-binding domain"/>
    <property type="match status" value="1"/>
</dbReference>
<comment type="caution">
    <text evidence="1">The sequence shown here is derived from an EMBL/GenBank/DDBJ whole genome shotgun (WGS) entry which is preliminary data.</text>
</comment>